<proteinExistence type="inferred from homology"/>
<evidence type="ECO:0000256" key="1">
    <source>
        <dbReference type="ARBA" id="ARBA00010236"/>
    </source>
</evidence>
<keyword evidence="2" id="KW-0808">Transferase</keyword>
<protein>
    <recommendedName>
        <fullName evidence="2">Sulfotransferase</fullName>
        <ecNumber evidence="2">2.8.2.-</ecNumber>
    </recommendedName>
</protein>
<evidence type="ECO:0000313" key="5">
    <source>
        <dbReference type="Proteomes" id="UP001142489"/>
    </source>
</evidence>
<evidence type="ECO:0000259" key="3">
    <source>
        <dbReference type="Pfam" id="PF00685"/>
    </source>
</evidence>
<organism evidence="4 5">
    <name type="scientific">Phrynocephalus forsythii</name>
    <dbReference type="NCBI Taxonomy" id="171643"/>
    <lineage>
        <taxon>Eukaryota</taxon>
        <taxon>Metazoa</taxon>
        <taxon>Chordata</taxon>
        <taxon>Craniata</taxon>
        <taxon>Vertebrata</taxon>
        <taxon>Euteleostomi</taxon>
        <taxon>Lepidosauria</taxon>
        <taxon>Squamata</taxon>
        <taxon>Bifurcata</taxon>
        <taxon>Unidentata</taxon>
        <taxon>Episquamata</taxon>
        <taxon>Toxicofera</taxon>
        <taxon>Iguania</taxon>
        <taxon>Acrodonta</taxon>
        <taxon>Agamidae</taxon>
        <taxon>Agaminae</taxon>
        <taxon>Phrynocephalus</taxon>
    </lineage>
</organism>
<dbReference type="EMBL" id="JAPFRF010000017">
    <property type="protein sequence ID" value="KAJ7309067.1"/>
    <property type="molecule type" value="Genomic_DNA"/>
</dbReference>
<sequence length="126" mass="15262">MVRTVKNEKWPDFVNSYASWWASHVLDWLQYGKRLLVVHYEDLKQALLPKLREMVRFLNITVTEDRLLCVENNRDGNFKRSRARRPETFEPFTLEMKDLINKYILTVDKALRERNFMGLPEEYLPR</sequence>
<reference evidence="4" key="1">
    <citation type="journal article" date="2023" name="DNA Res.">
        <title>Chromosome-level genome assembly of Phrynocephalus forsythii using third-generation DNA sequencing and Hi-C analysis.</title>
        <authorList>
            <person name="Qi Y."/>
            <person name="Zhao W."/>
            <person name="Zhao Y."/>
            <person name="Niu C."/>
            <person name="Cao S."/>
            <person name="Zhang Y."/>
        </authorList>
    </citation>
    <scope>NUCLEOTIDE SEQUENCE</scope>
    <source>
        <tissue evidence="4">Muscle</tissue>
    </source>
</reference>
<comment type="similarity">
    <text evidence="1">Belongs to the WSCD family.</text>
</comment>
<dbReference type="SUPFAM" id="SSF52540">
    <property type="entry name" value="P-loop containing nucleoside triphosphate hydrolases"/>
    <property type="match status" value="1"/>
</dbReference>
<evidence type="ECO:0000313" key="4">
    <source>
        <dbReference type="EMBL" id="KAJ7309067.1"/>
    </source>
</evidence>
<comment type="caution">
    <text evidence="4">The sequence shown here is derived from an EMBL/GenBank/DDBJ whole genome shotgun (WGS) entry which is preliminary data.</text>
</comment>
<dbReference type="Pfam" id="PF00685">
    <property type="entry name" value="Sulfotransfer_1"/>
    <property type="match status" value="1"/>
</dbReference>
<dbReference type="PANTHER" id="PTHR45964">
    <property type="entry name" value="WSCD FAMILY MEMBER CG9164"/>
    <property type="match status" value="1"/>
</dbReference>
<evidence type="ECO:0000256" key="2">
    <source>
        <dbReference type="RuleBase" id="RU361155"/>
    </source>
</evidence>
<name>A0A9Q1ATH5_9SAUR</name>
<dbReference type="OrthoDB" id="5985073at2759"/>
<gene>
    <name evidence="4" type="ORF">JRQ81_008359</name>
</gene>
<dbReference type="InterPro" id="IPR027417">
    <property type="entry name" value="P-loop_NTPase"/>
</dbReference>
<dbReference type="InterPro" id="IPR051589">
    <property type="entry name" value="Sialate-O-sulfotransferase"/>
</dbReference>
<dbReference type="PANTHER" id="PTHR45964:SF8">
    <property type="entry name" value="SIALATE:O-SULFOTRANSFERASE 1"/>
    <property type="match status" value="1"/>
</dbReference>
<dbReference type="GO" id="GO:0008146">
    <property type="term" value="F:sulfotransferase activity"/>
    <property type="evidence" value="ECO:0007669"/>
    <property type="project" value="InterPro"/>
</dbReference>
<accession>A0A9Q1ATH5</accession>
<comment type="similarity">
    <text evidence="2">Belongs to the sulfotransferase 1 family.</text>
</comment>
<dbReference type="Gene3D" id="3.40.50.300">
    <property type="entry name" value="P-loop containing nucleotide triphosphate hydrolases"/>
    <property type="match status" value="1"/>
</dbReference>
<feature type="domain" description="Sulfotransferase" evidence="3">
    <location>
        <begin position="18"/>
        <end position="69"/>
    </location>
</feature>
<dbReference type="InterPro" id="IPR000863">
    <property type="entry name" value="Sulfotransferase_dom"/>
</dbReference>
<dbReference type="Proteomes" id="UP001142489">
    <property type="component" value="Unassembled WGS sequence"/>
</dbReference>
<keyword evidence="5" id="KW-1185">Reference proteome</keyword>
<dbReference type="EC" id="2.8.2.-" evidence="2"/>
<dbReference type="AlphaFoldDB" id="A0A9Q1ATH5"/>